<dbReference type="Gene3D" id="2.40.128.20">
    <property type="match status" value="1"/>
</dbReference>
<name>A0A1H5RK95_9CLOT</name>
<reference evidence="2" key="1">
    <citation type="submission" date="2016-10" db="EMBL/GenBank/DDBJ databases">
        <authorList>
            <person name="Varghese N."/>
            <person name="Submissions S."/>
        </authorList>
    </citation>
    <scope>NUCLEOTIDE SEQUENCE [LARGE SCALE GENOMIC DNA]</scope>
    <source>
        <strain evidence="2">DSM 5463</strain>
    </source>
</reference>
<gene>
    <name evidence="1" type="ORF">SAMN05660865_00065</name>
</gene>
<keyword evidence="2" id="KW-1185">Reference proteome</keyword>
<sequence>MTKKKAIISVKTVQDIDGEREVIELVTEGDFYRLGEDFIAEYDETEISGMEGTKTTLKIEKDKVSIIRRGTTNSDLEFKKGETTFSLYSTPFGVLNITIKPILVQINVDENGGNVKLEYQVNTNNSGFIENVLELKITPKN</sequence>
<dbReference type="InterPro" id="IPR012674">
    <property type="entry name" value="Calycin"/>
</dbReference>
<dbReference type="Pfam" id="PF09148">
    <property type="entry name" value="DUF1934"/>
    <property type="match status" value="1"/>
</dbReference>
<organism evidence="1 2">
    <name type="scientific">Caloramator fervidus</name>
    <dbReference type="NCBI Taxonomy" id="29344"/>
    <lineage>
        <taxon>Bacteria</taxon>
        <taxon>Bacillati</taxon>
        <taxon>Bacillota</taxon>
        <taxon>Clostridia</taxon>
        <taxon>Eubacteriales</taxon>
        <taxon>Clostridiaceae</taxon>
        <taxon>Caloramator</taxon>
    </lineage>
</organism>
<evidence type="ECO:0000313" key="1">
    <source>
        <dbReference type="EMBL" id="SEF38759.1"/>
    </source>
</evidence>
<dbReference type="AlphaFoldDB" id="A0A1H5RK95"/>
<dbReference type="Proteomes" id="UP000242850">
    <property type="component" value="Unassembled WGS sequence"/>
</dbReference>
<accession>A0A1H5RK95</accession>
<evidence type="ECO:0000313" key="2">
    <source>
        <dbReference type="Proteomes" id="UP000242850"/>
    </source>
</evidence>
<dbReference type="RefSeq" id="WP_103895100.1">
    <property type="nucleotide sequence ID" value="NZ_FNUK01000001.1"/>
</dbReference>
<protein>
    <submittedName>
        <fullName evidence="1">Uncharacterized beta-barrel protein YwiB, DUF1934 family</fullName>
    </submittedName>
</protein>
<dbReference type="SUPFAM" id="SSF50814">
    <property type="entry name" value="Lipocalins"/>
    <property type="match status" value="1"/>
</dbReference>
<dbReference type="OrthoDB" id="1680906at2"/>
<dbReference type="EMBL" id="FNUK01000001">
    <property type="protein sequence ID" value="SEF38759.1"/>
    <property type="molecule type" value="Genomic_DNA"/>
</dbReference>
<dbReference type="InterPro" id="IPR015231">
    <property type="entry name" value="DUF1934"/>
</dbReference>
<proteinExistence type="predicted"/>